<sequence length="275" mass="30251">MSGTLVVGGSGFVGGEVVAALERGSERVVATHHRQAVSHAPIAFDFWTDDLAPLLDDHDIETVVFAATVEHGYDQPIEAFERAAARVLDDCRDQRFIYVSSDSVFEGVDGRYAEDDDRRPTTEYGRRLVAFEDVVRRIHGDYCIVRPGYVFGFSRGELDPRLADTRERLQANVPIEYFDDMYKSPIAVSELAAAIRTLAADDYVGVVHAGGPRTSVYRFHCDGMQGLGISPDSIVSTVIPSDMDVPPDLSLVAERLTDLTGIELSPVRDAIRSDK</sequence>
<gene>
    <name evidence="2" type="ORF">C450_17152</name>
</gene>
<comment type="caution">
    <text evidence="2">The sequence shown here is derived from an EMBL/GenBank/DDBJ whole genome shotgun (WGS) entry which is preliminary data.</text>
</comment>
<dbReference type="SUPFAM" id="SSF51735">
    <property type="entry name" value="NAD(P)-binding Rossmann-fold domains"/>
    <property type="match status" value="1"/>
</dbReference>
<evidence type="ECO:0000313" key="2">
    <source>
        <dbReference type="EMBL" id="EMA49447.1"/>
    </source>
</evidence>
<name>M0MUN0_9EURY</name>
<feature type="domain" description="RmlD-like substrate binding" evidence="1">
    <location>
        <begin position="4"/>
        <end position="271"/>
    </location>
</feature>
<evidence type="ECO:0000259" key="1">
    <source>
        <dbReference type="Pfam" id="PF04321"/>
    </source>
</evidence>
<dbReference type="InterPro" id="IPR036291">
    <property type="entry name" value="NAD(P)-bd_dom_sf"/>
</dbReference>
<dbReference type="InterPro" id="IPR029903">
    <property type="entry name" value="RmlD-like-bd"/>
</dbReference>
<dbReference type="PANTHER" id="PTHR43242:SF1">
    <property type="entry name" value="NAD(P)-BINDING ROSSMANN-FOLD SUPERFAMILY PROTEIN"/>
    <property type="match status" value="1"/>
</dbReference>
<dbReference type="AlphaFoldDB" id="M0MUN0"/>
<evidence type="ECO:0000313" key="3">
    <source>
        <dbReference type="Proteomes" id="UP000011625"/>
    </source>
</evidence>
<dbReference type="RefSeq" id="WP_005045460.1">
    <property type="nucleotide sequence ID" value="NZ_AOME01000077.1"/>
</dbReference>
<keyword evidence="3" id="KW-1185">Reference proteome</keyword>
<dbReference type="PATRIC" id="fig|1227456.3.peg.3484"/>
<organism evidence="2 3">
    <name type="scientific">Halococcus salifodinae DSM 8989</name>
    <dbReference type="NCBI Taxonomy" id="1227456"/>
    <lineage>
        <taxon>Archaea</taxon>
        <taxon>Methanobacteriati</taxon>
        <taxon>Methanobacteriota</taxon>
        <taxon>Stenosarchaea group</taxon>
        <taxon>Halobacteria</taxon>
        <taxon>Halobacteriales</taxon>
        <taxon>Halococcaceae</taxon>
        <taxon>Halococcus</taxon>
    </lineage>
</organism>
<dbReference type="OrthoDB" id="4907at2157"/>
<dbReference type="Proteomes" id="UP000011625">
    <property type="component" value="Unassembled WGS sequence"/>
</dbReference>
<reference evidence="2 3" key="1">
    <citation type="journal article" date="2014" name="PLoS Genet.">
        <title>Phylogenetically driven sequencing of extremely halophilic archaea reveals strategies for static and dynamic osmo-response.</title>
        <authorList>
            <person name="Becker E.A."/>
            <person name="Seitzer P.M."/>
            <person name="Tritt A."/>
            <person name="Larsen D."/>
            <person name="Krusor M."/>
            <person name="Yao A.I."/>
            <person name="Wu D."/>
            <person name="Madern D."/>
            <person name="Eisen J.A."/>
            <person name="Darling A.E."/>
            <person name="Facciotti M.T."/>
        </authorList>
    </citation>
    <scope>NUCLEOTIDE SEQUENCE [LARGE SCALE GENOMIC DNA]</scope>
    <source>
        <strain evidence="2 3">DSM 8989</strain>
    </source>
</reference>
<protein>
    <submittedName>
        <fullName evidence="2">Carbohydrate reductase-like protein</fullName>
    </submittedName>
</protein>
<dbReference type="STRING" id="1227456.C450_17152"/>
<proteinExistence type="predicted"/>
<dbReference type="EMBL" id="AOME01000077">
    <property type="protein sequence ID" value="EMA49447.1"/>
    <property type="molecule type" value="Genomic_DNA"/>
</dbReference>
<dbReference type="Gene3D" id="3.40.50.720">
    <property type="entry name" value="NAD(P)-binding Rossmann-like Domain"/>
    <property type="match status" value="1"/>
</dbReference>
<dbReference type="PANTHER" id="PTHR43242">
    <property type="entry name" value="NAD(P)-BINDING ROSSMANN-FOLD SUPERFAMILY PROTEIN"/>
    <property type="match status" value="1"/>
</dbReference>
<accession>M0MUN0</accession>
<dbReference type="Pfam" id="PF04321">
    <property type="entry name" value="RmlD_sub_bind"/>
    <property type="match status" value="1"/>
</dbReference>